<dbReference type="Proteomes" id="UP000243884">
    <property type="component" value="Unassembled WGS sequence"/>
</dbReference>
<sequence length="155" mass="17545">MQNKNMSDIIEAYIKSVLQENQRIEIQRKQIADHFDCVPSQINYVIKTRFTPENGYAVESKRGGGGYIRIMKLAIVDDSEIIDAMLSVIDDTVTLRNAIAIINNLAANDVINQREAEIMFSAIDKDALGKFINAPEVRAVILKNMLLKLKYQETK</sequence>
<dbReference type="InterPro" id="IPR008463">
    <property type="entry name" value="CtsR"/>
</dbReference>
<protein>
    <recommendedName>
        <fullName evidence="2 8">Transcriptional regulator CtsR</fullName>
    </recommendedName>
</protein>
<name>A0A1W1YWG3_9LACT</name>
<keyword evidence="4 8" id="KW-0805">Transcription regulation</keyword>
<dbReference type="InterPro" id="IPR041902">
    <property type="entry name" value="CtsR_N_sf"/>
</dbReference>
<keyword evidence="12" id="KW-1185">Reference proteome</keyword>
<evidence type="ECO:0000256" key="3">
    <source>
        <dbReference type="ARBA" id="ARBA00022491"/>
    </source>
</evidence>
<evidence type="ECO:0000256" key="4">
    <source>
        <dbReference type="ARBA" id="ARBA00023015"/>
    </source>
</evidence>
<evidence type="ECO:0000256" key="6">
    <source>
        <dbReference type="ARBA" id="ARBA00023125"/>
    </source>
</evidence>
<keyword evidence="6 8" id="KW-0238">DNA-binding</keyword>
<evidence type="ECO:0000313" key="11">
    <source>
        <dbReference type="EMBL" id="SMC40048.1"/>
    </source>
</evidence>
<evidence type="ECO:0000313" key="12">
    <source>
        <dbReference type="Proteomes" id="UP000243884"/>
    </source>
</evidence>
<gene>
    <name evidence="11" type="ORF">SAMN04487984_0930</name>
</gene>
<dbReference type="InterPro" id="IPR040465">
    <property type="entry name" value="CtsR_N"/>
</dbReference>
<feature type="domain" description="CtsR C-terminal dimerization" evidence="10">
    <location>
        <begin position="77"/>
        <end position="146"/>
    </location>
</feature>
<dbReference type="GO" id="GO:0003677">
    <property type="term" value="F:DNA binding"/>
    <property type="evidence" value="ECO:0007669"/>
    <property type="project" value="UniProtKB-UniRule"/>
</dbReference>
<evidence type="ECO:0000259" key="10">
    <source>
        <dbReference type="Pfam" id="PF17727"/>
    </source>
</evidence>
<keyword evidence="3 8" id="KW-0678">Repressor</keyword>
<dbReference type="STRING" id="371602.SAMN04487984_0930"/>
<evidence type="ECO:0000256" key="8">
    <source>
        <dbReference type="PIRNR" id="PIRNR010607"/>
    </source>
</evidence>
<dbReference type="GO" id="GO:0006355">
    <property type="term" value="P:regulation of DNA-templated transcription"/>
    <property type="evidence" value="ECO:0007669"/>
    <property type="project" value="UniProtKB-UniRule"/>
</dbReference>
<dbReference type="RefSeq" id="WP_084099074.1">
    <property type="nucleotide sequence ID" value="NZ_FWXK01000004.1"/>
</dbReference>
<dbReference type="InterPro" id="IPR041908">
    <property type="entry name" value="CtsR_C_sf"/>
</dbReference>
<dbReference type="InterPro" id="IPR041473">
    <property type="entry name" value="CtsR_C"/>
</dbReference>
<evidence type="ECO:0000256" key="5">
    <source>
        <dbReference type="ARBA" id="ARBA00023016"/>
    </source>
</evidence>
<evidence type="ECO:0000256" key="1">
    <source>
        <dbReference type="ARBA" id="ARBA00010189"/>
    </source>
</evidence>
<feature type="domain" description="CtsR N-terminal HTH" evidence="9">
    <location>
        <begin position="5"/>
        <end position="73"/>
    </location>
</feature>
<dbReference type="AlphaFoldDB" id="A0A1W1YWG3"/>
<evidence type="ECO:0000256" key="2">
    <source>
        <dbReference type="ARBA" id="ARBA00014129"/>
    </source>
</evidence>
<dbReference type="PIRSF" id="PIRSF010607">
    <property type="entry name" value="Txn_repr_CtsR"/>
    <property type="match status" value="1"/>
</dbReference>
<proteinExistence type="inferred from homology"/>
<comment type="similarity">
    <text evidence="1 8">Belongs to the CtsR family.</text>
</comment>
<keyword evidence="5" id="KW-0346">Stress response</keyword>
<evidence type="ECO:0000256" key="7">
    <source>
        <dbReference type="ARBA" id="ARBA00023163"/>
    </source>
</evidence>
<accession>A0A1W1YWG3</accession>
<evidence type="ECO:0000259" key="9">
    <source>
        <dbReference type="Pfam" id="PF05848"/>
    </source>
</evidence>
<dbReference type="OrthoDB" id="1680813at2"/>
<dbReference type="FunFam" id="3.30.56.130:FF:000001">
    <property type="entry name" value="Transcriptional regulator CtsR"/>
    <property type="match status" value="1"/>
</dbReference>
<dbReference type="EMBL" id="FWXK01000004">
    <property type="protein sequence ID" value="SMC40048.1"/>
    <property type="molecule type" value="Genomic_DNA"/>
</dbReference>
<keyword evidence="7 8" id="KW-0804">Transcription</keyword>
<dbReference type="Pfam" id="PF05848">
    <property type="entry name" value="CtsR"/>
    <property type="match status" value="1"/>
</dbReference>
<organism evidence="11 12">
    <name type="scientific">Aerococcus suis</name>
    <dbReference type="NCBI Taxonomy" id="371602"/>
    <lineage>
        <taxon>Bacteria</taxon>
        <taxon>Bacillati</taxon>
        <taxon>Bacillota</taxon>
        <taxon>Bacilli</taxon>
        <taxon>Lactobacillales</taxon>
        <taxon>Aerococcaceae</taxon>
        <taxon>Aerococcus</taxon>
    </lineage>
</organism>
<dbReference type="Pfam" id="PF17727">
    <property type="entry name" value="CtsR_C"/>
    <property type="match status" value="1"/>
</dbReference>
<dbReference type="Gene3D" id="1.10.1200.150">
    <property type="entry name" value="Transcriptional regulator CtsR, C-terminal domain"/>
    <property type="match status" value="1"/>
</dbReference>
<dbReference type="Gene3D" id="3.30.56.130">
    <property type="entry name" value="Transcriptional regulator CtsR, winged HTH domain"/>
    <property type="match status" value="1"/>
</dbReference>
<reference evidence="12" key="1">
    <citation type="submission" date="2017-04" db="EMBL/GenBank/DDBJ databases">
        <authorList>
            <person name="Varghese N."/>
            <person name="Submissions S."/>
        </authorList>
    </citation>
    <scope>NUCLEOTIDE SEQUENCE [LARGE SCALE GENOMIC DNA]</scope>
    <source>
        <strain evidence="12">DSM 21500</strain>
    </source>
</reference>